<name>A0A8S9RXI2_BRACR</name>
<evidence type="ECO:0000313" key="3">
    <source>
        <dbReference type="Proteomes" id="UP000712600"/>
    </source>
</evidence>
<feature type="compositionally biased region" description="Low complexity" evidence="1">
    <location>
        <begin position="20"/>
        <end position="31"/>
    </location>
</feature>
<dbReference type="EMBL" id="QGKX02000088">
    <property type="protein sequence ID" value="KAF3586085.1"/>
    <property type="molecule type" value="Genomic_DNA"/>
</dbReference>
<proteinExistence type="predicted"/>
<evidence type="ECO:0000313" key="2">
    <source>
        <dbReference type="EMBL" id="KAF3586085.1"/>
    </source>
</evidence>
<protein>
    <submittedName>
        <fullName evidence="2">Uncharacterized protein</fullName>
    </submittedName>
</protein>
<feature type="region of interest" description="Disordered" evidence="1">
    <location>
        <begin position="1"/>
        <end position="32"/>
    </location>
</feature>
<organism evidence="2 3">
    <name type="scientific">Brassica cretica</name>
    <name type="common">Mustard</name>
    <dbReference type="NCBI Taxonomy" id="69181"/>
    <lineage>
        <taxon>Eukaryota</taxon>
        <taxon>Viridiplantae</taxon>
        <taxon>Streptophyta</taxon>
        <taxon>Embryophyta</taxon>
        <taxon>Tracheophyta</taxon>
        <taxon>Spermatophyta</taxon>
        <taxon>Magnoliopsida</taxon>
        <taxon>eudicotyledons</taxon>
        <taxon>Gunneridae</taxon>
        <taxon>Pentapetalae</taxon>
        <taxon>rosids</taxon>
        <taxon>malvids</taxon>
        <taxon>Brassicales</taxon>
        <taxon>Brassicaceae</taxon>
        <taxon>Brassiceae</taxon>
        <taxon>Brassica</taxon>
    </lineage>
</organism>
<comment type="caution">
    <text evidence="2">The sequence shown here is derived from an EMBL/GenBank/DDBJ whole genome shotgun (WGS) entry which is preliminary data.</text>
</comment>
<dbReference type="Proteomes" id="UP000712600">
    <property type="component" value="Unassembled WGS sequence"/>
</dbReference>
<reference evidence="2" key="1">
    <citation type="submission" date="2019-12" db="EMBL/GenBank/DDBJ databases">
        <title>Genome sequencing and annotation of Brassica cretica.</title>
        <authorList>
            <person name="Studholme D.J."/>
            <person name="Sarris P."/>
        </authorList>
    </citation>
    <scope>NUCLEOTIDE SEQUENCE</scope>
    <source>
        <strain evidence="2">PFS-109/04</strain>
        <tissue evidence="2">Leaf</tissue>
    </source>
</reference>
<dbReference type="AlphaFoldDB" id="A0A8S9RXI2"/>
<feature type="region of interest" description="Disordered" evidence="1">
    <location>
        <begin position="81"/>
        <end position="106"/>
    </location>
</feature>
<sequence length="144" mass="15919">MKRLSFPPTRLRFNGALNHSESSGSRGSGNSALDEASIRQELHDLSSCCSCCHSEFKKDIGPLHPGGFYLACEQGPTPSTAFGNRMGSSPPPDVEPVSMTIGPQDPYQQNHLEWKTVYIQEKASSLKQEITKKNVHVKELNEKF</sequence>
<gene>
    <name evidence="2" type="ORF">F2Q69_00027488</name>
</gene>
<accession>A0A8S9RXI2</accession>
<evidence type="ECO:0000256" key="1">
    <source>
        <dbReference type="SAM" id="MobiDB-lite"/>
    </source>
</evidence>